<dbReference type="GO" id="GO:0009099">
    <property type="term" value="P:L-valine biosynthetic process"/>
    <property type="evidence" value="ECO:0007669"/>
    <property type="project" value="TreeGrafter"/>
</dbReference>
<dbReference type="Gene3D" id="3.40.50.970">
    <property type="match status" value="1"/>
</dbReference>
<evidence type="ECO:0000259" key="2">
    <source>
        <dbReference type="Pfam" id="PF02776"/>
    </source>
</evidence>
<dbReference type="EMBL" id="UINC01017943">
    <property type="protein sequence ID" value="SVA74925.1"/>
    <property type="molecule type" value="Genomic_DNA"/>
</dbReference>
<feature type="non-terminal residue" evidence="3">
    <location>
        <position position="55"/>
    </location>
</feature>
<proteinExistence type="inferred from homology"/>
<dbReference type="SUPFAM" id="SSF52518">
    <property type="entry name" value="Thiamin diphosphate-binding fold (THDP-binding)"/>
    <property type="match status" value="1"/>
</dbReference>
<dbReference type="InterPro" id="IPR029061">
    <property type="entry name" value="THDP-binding"/>
</dbReference>
<dbReference type="PANTHER" id="PTHR18968:SF13">
    <property type="entry name" value="ACETOLACTATE SYNTHASE CATALYTIC SUBUNIT, MITOCHONDRIAL"/>
    <property type="match status" value="1"/>
</dbReference>
<dbReference type="GO" id="GO:0030976">
    <property type="term" value="F:thiamine pyrophosphate binding"/>
    <property type="evidence" value="ECO:0007669"/>
    <property type="project" value="InterPro"/>
</dbReference>
<dbReference type="InterPro" id="IPR012001">
    <property type="entry name" value="Thiamin_PyroP_enz_TPP-bd_dom"/>
</dbReference>
<name>A0A381YD47_9ZZZZ</name>
<accession>A0A381YD47</accession>
<dbReference type="CDD" id="cd07035">
    <property type="entry name" value="TPP_PYR_POX_like"/>
    <property type="match status" value="1"/>
</dbReference>
<evidence type="ECO:0000256" key="1">
    <source>
        <dbReference type="ARBA" id="ARBA00007812"/>
    </source>
</evidence>
<feature type="domain" description="Thiamine pyrophosphate enzyme N-terminal TPP-binding" evidence="2">
    <location>
        <begin position="3"/>
        <end position="55"/>
    </location>
</feature>
<organism evidence="3">
    <name type="scientific">marine metagenome</name>
    <dbReference type="NCBI Taxonomy" id="408172"/>
    <lineage>
        <taxon>unclassified sequences</taxon>
        <taxon>metagenomes</taxon>
        <taxon>ecological metagenomes</taxon>
    </lineage>
</organism>
<evidence type="ECO:0000313" key="3">
    <source>
        <dbReference type="EMBL" id="SVA74925.1"/>
    </source>
</evidence>
<dbReference type="InterPro" id="IPR045229">
    <property type="entry name" value="TPP_enz"/>
</dbReference>
<dbReference type="Pfam" id="PF02776">
    <property type="entry name" value="TPP_enzyme_N"/>
    <property type="match status" value="1"/>
</dbReference>
<dbReference type="PANTHER" id="PTHR18968">
    <property type="entry name" value="THIAMINE PYROPHOSPHATE ENZYMES"/>
    <property type="match status" value="1"/>
</dbReference>
<dbReference type="AlphaFoldDB" id="A0A381YD47"/>
<dbReference type="GO" id="GO:0005948">
    <property type="term" value="C:acetolactate synthase complex"/>
    <property type="evidence" value="ECO:0007669"/>
    <property type="project" value="TreeGrafter"/>
</dbReference>
<gene>
    <name evidence="3" type="ORF">METZ01_LOCUS127779</name>
</gene>
<sequence length="55" mass="5727">MPTCAHVLAKTLKAGGVTTLFGLPGGEILTFVEAAKRVGIDFLLTRHEATASLMA</sequence>
<protein>
    <recommendedName>
        <fullName evidence="2">Thiamine pyrophosphate enzyme N-terminal TPP-binding domain-containing protein</fullName>
    </recommendedName>
</protein>
<dbReference type="GO" id="GO:0050660">
    <property type="term" value="F:flavin adenine dinucleotide binding"/>
    <property type="evidence" value="ECO:0007669"/>
    <property type="project" value="TreeGrafter"/>
</dbReference>
<dbReference type="GO" id="GO:0003984">
    <property type="term" value="F:acetolactate synthase activity"/>
    <property type="evidence" value="ECO:0007669"/>
    <property type="project" value="TreeGrafter"/>
</dbReference>
<comment type="similarity">
    <text evidence="1">Belongs to the TPP enzyme family.</text>
</comment>
<reference evidence="3" key="1">
    <citation type="submission" date="2018-05" db="EMBL/GenBank/DDBJ databases">
        <authorList>
            <person name="Lanie J.A."/>
            <person name="Ng W.-L."/>
            <person name="Kazmierczak K.M."/>
            <person name="Andrzejewski T.M."/>
            <person name="Davidsen T.M."/>
            <person name="Wayne K.J."/>
            <person name="Tettelin H."/>
            <person name="Glass J.I."/>
            <person name="Rusch D."/>
            <person name="Podicherti R."/>
            <person name="Tsui H.-C.T."/>
            <person name="Winkler M.E."/>
        </authorList>
    </citation>
    <scope>NUCLEOTIDE SEQUENCE</scope>
</reference>
<dbReference type="GO" id="GO:0009097">
    <property type="term" value="P:isoleucine biosynthetic process"/>
    <property type="evidence" value="ECO:0007669"/>
    <property type="project" value="TreeGrafter"/>
</dbReference>